<keyword evidence="2" id="KW-1185">Reference proteome</keyword>
<reference evidence="2" key="1">
    <citation type="submission" date="2017-03" db="EMBL/GenBank/DDBJ databases">
        <title>Genomes of endolithic fungi from Antarctica.</title>
        <authorList>
            <person name="Coleine C."/>
            <person name="Masonjones S."/>
            <person name="Stajich J.E."/>
        </authorList>
    </citation>
    <scope>NUCLEOTIDE SEQUENCE [LARGE SCALE GENOMIC DNA]</scope>
    <source>
        <strain evidence="2">CCFEE 5527</strain>
    </source>
</reference>
<dbReference type="Proteomes" id="UP000192596">
    <property type="component" value="Unassembled WGS sequence"/>
</dbReference>
<evidence type="ECO:0000313" key="1">
    <source>
        <dbReference type="EMBL" id="OQO04860.1"/>
    </source>
</evidence>
<dbReference type="EMBL" id="NAJO01000020">
    <property type="protein sequence ID" value="OQO04860.1"/>
    <property type="molecule type" value="Genomic_DNA"/>
</dbReference>
<comment type="caution">
    <text evidence="1">The sequence shown here is derived from an EMBL/GenBank/DDBJ whole genome shotgun (WGS) entry which is preliminary data.</text>
</comment>
<accession>A0A1V8T0K4</accession>
<name>A0A1V8T0K4_9PEZI</name>
<proteinExistence type="predicted"/>
<evidence type="ECO:0000313" key="2">
    <source>
        <dbReference type="Proteomes" id="UP000192596"/>
    </source>
</evidence>
<organism evidence="1 2">
    <name type="scientific">Cryoendolithus antarcticus</name>
    <dbReference type="NCBI Taxonomy" id="1507870"/>
    <lineage>
        <taxon>Eukaryota</taxon>
        <taxon>Fungi</taxon>
        <taxon>Dikarya</taxon>
        <taxon>Ascomycota</taxon>
        <taxon>Pezizomycotina</taxon>
        <taxon>Dothideomycetes</taxon>
        <taxon>Dothideomycetidae</taxon>
        <taxon>Cladosporiales</taxon>
        <taxon>Cladosporiaceae</taxon>
        <taxon>Cryoendolithus</taxon>
    </lineage>
</organism>
<protein>
    <submittedName>
        <fullName evidence="1">Uncharacterized protein</fullName>
    </submittedName>
</protein>
<gene>
    <name evidence="1" type="ORF">B0A48_07877</name>
</gene>
<sequence length="125" mass="14122">MAAPRGSIPHCQFETLQLSYVRRDETVNGEVAITRVGFGLAPMPAEPEKTYWKSGTGLSRWPFLVALRNSGLHVRALECMIAFFGGVLQDYSALEVQTQSEEDVSDYTELLKLRCRNVWFPAIQR</sequence>
<dbReference type="InParanoid" id="A0A1V8T0K4"/>
<dbReference type="AlphaFoldDB" id="A0A1V8T0K4"/>